<evidence type="ECO:0008006" key="4">
    <source>
        <dbReference type="Google" id="ProtNLM"/>
    </source>
</evidence>
<dbReference type="SUPFAM" id="SSF63829">
    <property type="entry name" value="Calcium-dependent phosphotriesterase"/>
    <property type="match status" value="1"/>
</dbReference>
<dbReference type="PANTHER" id="PTHR31460:SF0">
    <property type="entry name" value="CALCIUM-DEPENDENT PHOSPHOTRIESTERASE SUPERFAMILY PROTEIN-RELATED"/>
    <property type="match status" value="1"/>
</dbReference>
<evidence type="ECO:0000313" key="3">
    <source>
        <dbReference type="Proteomes" id="UP000015453"/>
    </source>
</evidence>
<dbReference type="Gene3D" id="2.120.10.30">
    <property type="entry name" value="TolB, C-terminal domain"/>
    <property type="match status" value="1"/>
</dbReference>
<comment type="caution">
    <text evidence="2">The sequence shown here is derived from an EMBL/GenBank/DDBJ whole genome shotgun (WGS) entry which is preliminary data.</text>
</comment>
<feature type="non-terminal residue" evidence="2">
    <location>
        <position position="1"/>
    </location>
</feature>
<organism evidence="2 3">
    <name type="scientific">Genlisea aurea</name>
    <dbReference type="NCBI Taxonomy" id="192259"/>
    <lineage>
        <taxon>Eukaryota</taxon>
        <taxon>Viridiplantae</taxon>
        <taxon>Streptophyta</taxon>
        <taxon>Embryophyta</taxon>
        <taxon>Tracheophyta</taxon>
        <taxon>Spermatophyta</taxon>
        <taxon>Magnoliopsida</taxon>
        <taxon>eudicotyledons</taxon>
        <taxon>Gunneridae</taxon>
        <taxon>Pentapetalae</taxon>
        <taxon>asterids</taxon>
        <taxon>lamiids</taxon>
        <taxon>Lamiales</taxon>
        <taxon>Lentibulariaceae</taxon>
        <taxon>Genlisea</taxon>
    </lineage>
</organism>
<dbReference type="GO" id="GO:0005783">
    <property type="term" value="C:endoplasmic reticulum"/>
    <property type="evidence" value="ECO:0007669"/>
    <property type="project" value="TreeGrafter"/>
</dbReference>
<proteinExistence type="predicted"/>
<dbReference type="EMBL" id="AUSU01009952">
    <property type="protein sequence ID" value="EPS57688.1"/>
    <property type="molecule type" value="Genomic_DNA"/>
</dbReference>
<dbReference type="PANTHER" id="PTHR31460">
    <property type="match status" value="1"/>
</dbReference>
<dbReference type="InterPro" id="IPR053224">
    <property type="entry name" value="Sensory_adhesion_molecule"/>
</dbReference>
<feature type="chain" id="PRO_5004549449" description="Calcium-dependent phosphotriesterase superfamily protein" evidence="1">
    <location>
        <begin position="23"/>
        <end position="320"/>
    </location>
</feature>
<dbReference type="Proteomes" id="UP000015453">
    <property type="component" value="Unassembled WGS sequence"/>
</dbReference>
<evidence type="ECO:0000256" key="1">
    <source>
        <dbReference type="SAM" id="SignalP"/>
    </source>
</evidence>
<evidence type="ECO:0000313" key="2">
    <source>
        <dbReference type="EMBL" id="EPS57688.1"/>
    </source>
</evidence>
<dbReference type="AlphaFoldDB" id="S8D4S3"/>
<gene>
    <name evidence="2" type="ORF">M569_17129</name>
</gene>
<keyword evidence="1" id="KW-0732">Signal</keyword>
<name>S8D4S3_9LAMI</name>
<protein>
    <recommendedName>
        <fullName evidence="4">Calcium-dependent phosphotriesterase superfamily protein</fullName>
    </recommendedName>
</protein>
<dbReference type="OrthoDB" id="1902639at2759"/>
<keyword evidence="3" id="KW-1185">Reference proteome</keyword>
<dbReference type="InterPro" id="IPR011042">
    <property type="entry name" value="6-blade_b-propeller_TolB-like"/>
</dbReference>
<reference evidence="2 3" key="1">
    <citation type="journal article" date="2013" name="BMC Genomics">
        <title>The miniature genome of a carnivorous plant Genlisea aurea contains a low number of genes and short non-coding sequences.</title>
        <authorList>
            <person name="Leushkin E.V."/>
            <person name="Sutormin R.A."/>
            <person name="Nabieva E.R."/>
            <person name="Penin A.A."/>
            <person name="Kondrashov A.S."/>
            <person name="Logacheva M.D."/>
        </authorList>
    </citation>
    <scope>NUCLEOTIDE SEQUENCE [LARGE SCALE GENOMIC DNA]</scope>
</reference>
<feature type="signal peptide" evidence="1">
    <location>
        <begin position="1"/>
        <end position="22"/>
    </location>
</feature>
<accession>S8D4S3</accession>
<sequence>LLTAFLLSALPVAYIIHKETAARDTHAFEYRARGWFRECAKWDAPNRRFVVSFFEGGVGVVPVSDGDGDAAGSEEALEEIPVVVNDAGLGKNSSLGLAIDAPRNRVLVAIADVLGNKYGAVAAYDLTTWNRLFLTRLAGVEDEKSFADDVAVDGDGNGYITDAKGNKIWKIGADGELLDTIRNPLFAAAEWYRNLVGLNGIVFHPNGYLLVIHTFTGNLFKVDVGDGHRVKLVGGVSGGPLRFGDGLELLSPTRLVVAGNPSRLVETSDDWETGSVLGKFAGASHRIVTAATVKDGKVYLNHILGLGYPNKKHLLVEAVF</sequence>